<keyword evidence="2" id="KW-0238">DNA-binding</keyword>
<dbReference type="Pfam" id="PF00392">
    <property type="entry name" value="GntR"/>
    <property type="match status" value="2"/>
</dbReference>
<name>A0A5K8AMA6_9BACT</name>
<dbReference type="PANTHER" id="PTHR43537">
    <property type="entry name" value="TRANSCRIPTIONAL REGULATOR, GNTR FAMILY"/>
    <property type="match status" value="1"/>
</dbReference>
<feature type="domain" description="HTH gntR-type" evidence="4">
    <location>
        <begin position="11"/>
        <end position="78"/>
    </location>
</feature>
<dbReference type="SUPFAM" id="SSF48008">
    <property type="entry name" value="GntR ligand-binding domain-like"/>
    <property type="match status" value="1"/>
</dbReference>
<dbReference type="PANTHER" id="PTHR43537:SF45">
    <property type="entry name" value="GNTR FAMILY REGULATORY PROTEIN"/>
    <property type="match status" value="1"/>
</dbReference>
<proteinExistence type="predicted"/>
<feature type="domain" description="HTH gntR-type" evidence="4">
    <location>
        <begin position="115"/>
        <end position="182"/>
    </location>
</feature>
<dbReference type="Gene3D" id="1.10.10.10">
    <property type="entry name" value="Winged helix-like DNA-binding domain superfamily/Winged helix DNA-binding domain"/>
    <property type="match status" value="2"/>
</dbReference>
<keyword evidence="1" id="KW-0805">Transcription regulation</keyword>
<keyword evidence="6" id="KW-1185">Reference proteome</keyword>
<evidence type="ECO:0000313" key="5">
    <source>
        <dbReference type="EMBL" id="BBO92950.1"/>
    </source>
</evidence>
<evidence type="ECO:0000256" key="3">
    <source>
        <dbReference type="ARBA" id="ARBA00023163"/>
    </source>
</evidence>
<dbReference type="GO" id="GO:0003700">
    <property type="term" value="F:DNA-binding transcription factor activity"/>
    <property type="evidence" value="ECO:0007669"/>
    <property type="project" value="InterPro"/>
</dbReference>
<dbReference type="SMART" id="SM00895">
    <property type="entry name" value="FCD"/>
    <property type="match status" value="1"/>
</dbReference>
<dbReference type="Proteomes" id="UP000422108">
    <property type="component" value="Chromosome"/>
</dbReference>
<dbReference type="SUPFAM" id="SSF46785">
    <property type="entry name" value="Winged helix' DNA-binding domain"/>
    <property type="match status" value="2"/>
</dbReference>
<dbReference type="SMART" id="SM00345">
    <property type="entry name" value="HTH_GNTR"/>
    <property type="match status" value="2"/>
</dbReference>
<sequence length="325" mass="36965">MTIKTSEAQHLSSTDFAYQSIQGLILSGKFIAGQRLIYANLEKMLGVSKTPIISALSRLERKGLVSYIKNRGYYVSDTHIKNPEQVAHSENQPTQGAPNGGAISLPLSNDPFAPTSLNSVVYRKIKKLIRTLKVAPGQKLVYSDLEKKFGVSKTPIINALSKLESEGYVYIKKNVGCYVKESQPDEINEVMEARTCLEVSNVDFVMQHLTQADLIHLETLQKRYRAHQTAIFDRTKLIANASFHLHLAQMGRNRFMVRYIRNLYEWLEFRVRLDVLPKERIIKSEDEHDQMIEALHRRDADLLKSLLKKHLTATTQYHVVGRSAG</sequence>
<protein>
    <recommendedName>
        <fullName evidence="4">HTH gntR-type domain-containing protein</fullName>
    </recommendedName>
</protein>
<dbReference type="RefSeq" id="WP_155313624.1">
    <property type="nucleotide sequence ID" value="NZ_AP021879.1"/>
</dbReference>
<evidence type="ECO:0000256" key="1">
    <source>
        <dbReference type="ARBA" id="ARBA00023015"/>
    </source>
</evidence>
<dbReference type="InterPro" id="IPR036390">
    <property type="entry name" value="WH_DNA-bd_sf"/>
</dbReference>
<dbReference type="InterPro" id="IPR000524">
    <property type="entry name" value="Tscrpt_reg_HTH_GntR"/>
</dbReference>
<gene>
    <name evidence="5" type="ORF">DSCOOX_61300</name>
</gene>
<dbReference type="EMBL" id="AP021879">
    <property type="protein sequence ID" value="BBO92950.1"/>
    <property type="molecule type" value="Genomic_DNA"/>
</dbReference>
<dbReference type="InterPro" id="IPR036388">
    <property type="entry name" value="WH-like_DNA-bd_sf"/>
</dbReference>
<keyword evidence="3" id="KW-0804">Transcription</keyword>
<dbReference type="AlphaFoldDB" id="A0A5K8AMA6"/>
<evidence type="ECO:0000259" key="4">
    <source>
        <dbReference type="PROSITE" id="PS50949"/>
    </source>
</evidence>
<dbReference type="PROSITE" id="PS50949">
    <property type="entry name" value="HTH_GNTR"/>
    <property type="match status" value="2"/>
</dbReference>
<organism evidence="5 6">
    <name type="scientific">Desulfosarcina ovata subsp. ovata</name>
    <dbReference type="NCBI Taxonomy" id="2752305"/>
    <lineage>
        <taxon>Bacteria</taxon>
        <taxon>Pseudomonadati</taxon>
        <taxon>Thermodesulfobacteriota</taxon>
        <taxon>Desulfobacteria</taxon>
        <taxon>Desulfobacterales</taxon>
        <taxon>Desulfosarcinaceae</taxon>
        <taxon>Desulfosarcina</taxon>
    </lineage>
</organism>
<evidence type="ECO:0000256" key="2">
    <source>
        <dbReference type="ARBA" id="ARBA00023125"/>
    </source>
</evidence>
<accession>A0A5K8AMA6</accession>
<reference evidence="5 6" key="1">
    <citation type="submission" date="2019-11" db="EMBL/GenBank/DDBJ databases">
        <title>Comparative genomics of hydrocarbon-degrading Desulfosarcina strains.</title>
        <authorList>
            <person name="Watanabe M."/>
            <person name="Kojima H."/>
            <person name="Fukui M."/>
        </authorList>
    </citation>
    <scope>NUCLEOTIDE SEQUENCE [LARGE SCALE GENOMIC DNA]</scope>
    <source>
        <strain evidence="6">oXyS1</strain>
    </source>
</reference>
<dbReference type="GO" id="GO:0003677">
    <property type="term" value="F:DNA binding"/>
    <property type="evidence" value="ECO:0007669"/>
    <property type="project" value="UniProtKB-KW"/>
</dbReference>
<dbReference type="CDD" id="cd07377">
    <property type="entry name" value="WHTH_GntR"/>
    <property type="match status" value="1"/>
</dbReference>
<evidence type="ECO:0000313" key="6">
    <source>
        <dbReference type="Proteomes" id="UP000422108"/>
    </source>
</evidence>
<dbReference type="InterPro" id="IPR011711">
    <property type="entry name" value="GntR_C"/>
</dbReference>
<dbReference type="Pfam" id="PF07729">
    <property type="entry name" value="FCD"/>
    <property type="match status" value="1"/>
</dbReference>
<dbReference type="InterPro" id="IPR008920">
    <property type="entry name" value="TF_FadR/GntR_C"/>
</dbReference>
<dbReference type="Gene3D" id="1.20.120.530">
    <property type="entry name" value="GntR ligand-binding domain-like"/>
    <property type="match status" value="1"/>
</dbReference>